<dbReference type="GO" id="GO:0030246">
    <property type="term" value="F:carbohydrate binding"/>
    <property type="evidence" value="ECO:0007669"/>
    <property type="project" value="UniProtKB-ARBA"/>
</dbReference>
<dbReference type="CDD" id="cd06323">
    <property type="entry name" value="PBP1_ribose_binding"/>
    <property type="match status" value="1"/>
</dbReference>
<dbReference type="RefSeq" id="WP_163228011.1">
    <property type="nucleotide sequence ID" value="NZ_VYSG01000003.1"/>
</dbReference>
<dbReference type="InterPro" id="IPR025997">
    <property type="entry name" value="SBP_2_dom"/>
</dbReference>
<dbReference type="InterPro" id="IPR028082">
    <property type="entry name" value="Peripla_BP_I"/>
</dbReference>
<organism evidence="7 8">
    <name type="scientific">Bifidobacterium choloepi</name>
    <dbReference type="NCBI Taxonomy" id="2614131"/>
    <lineage>
        <taxon>Bacteria</taxon>
        <taxon>Bacillati</taxon>
        <taxon>Actinomycetota</taxon>
        <taxon>Actinomycetes</taxon>
        <taxon>Bifidobacteriales</taxon>
        <taxon>Bifidobacteriaceae</taxon>
        <taxon>Bifidobacterium</taxon>
    </lineage>
</organism>
<dbReference type="Pfam" id="PF13407">
    <property type="entry name" value="Peripla_BP_4"/>
    <property type="match status" value="1"/>
</dbReference>
<comment type="caution">
    <text evidence="7">The sequence shown here is derived from an EMBL/GenBank/DDBJ whole genome shotgun (WGS) entry which is preliminary data.</text>
</comment>
<sequence length="335" mass="34287">MNTTRMKKIAATLLAAACATGLVVGVGACGTSNSSSSQYKVSLLVSTMNNPFFVDLRDGAQAEADKVGVDLLVSDAQNDSATQQNQAQNAVSQGAQAVIINPVDSDAATAAVAPLISSNIPVIAVDRAVTDTTVTSYIASDNVQGGQLDADALAKAIGESGKIVILEGTPGAASTRDRGQGFKDEIAKYPNIQIAAEQTANFDRSEALDVTTNMMQSNSDIKAIYAENDEMALGAIQALGSKAGTDVLIFGFDGTDDGLKAVQAGTIYATVAQQPKVLGQKAVDAALAAIKGESVEADQSIDVKLVTKDNVAQYLSSDSSTSSDSSSSSTSTSTE</sequence>
<comment type="subcellular location">
    <subcellularLocation>
        <location evidence="1">Cell envelope</location>
    </subcellularLocation>
</comment>
<dbReference type="PANTHER" id="PTHR46847">
    <property type="entry name" value="D-ALLOSE-BINDING PERIPLASMIC PROTEIN-RELATED"/>
    <property type="match status" value="1"/>
</dbReference>
<evidence type="ECO:0000313" key="7">
    <source>
        <dbReference type="EMBL" id="NEG70424.1"/>
    </source>
</evidence>
<evidence type="ECO:0000256" key="5">
    <source>
        <dbReference type="SAM" id="SignalP"/>
    </source>
</evidence>
<accession>A0A6I5NGM1</accession>
<dbReference type="PANTHER" id="PTHR46847:SF1">
    <property type="entry name" value="D-ALLOSE-BINDING PERIPLASMIC PROTEIN-RELATED"/>
    <property type="match status" value="1"/>
</dbReference>
<dbReference type="Proteomes" id="UP000469292">
    <property type="component" value="Unassembled WGS sequence"/>
</dbReference>
<dbReference type="GO" id="GO:0030313">
    <property type="term" value="C:cell envelope"/>
    <property type="evidence" value="ECO:0007669"/>
    <property type="project" value="UniProtKB-SubCell"/>
</dbReference>
<feature type="chain" id="PRO_5026055630" evidence="5">
    <location>
        <begin position="29"/>
        <end position="335"/>
    </location>
</feature>
<keyword evidence="3 5" id="KW-0732">Signal</keyword>
<gene>
    <name evidence="7" type="ORF">F6S87_07415</name>
</gene>
<evidence type="ECO:0000259" key="6">
    <source>
        <dbReference type="Pfam" id="PF13407"/>
    </source>
</evidence>
<evidence type="ECO:0000256" key="4">
    <source>
        <dbReference type="SAM" id="MobiDB-lite"/>
    </source>
</evidence>
<dbReference type="SUPFAM" id="SSF53822">
    <property type="entry name" value="Periplasmic binding protein-like I"/>
    <property type="match status" value="1"/>
</dbReference>
<reference evidence="7 8" key="1">
    <citation type="submission" date="2019-09" db="EMBL/GenBank/DDBJ databases">
        <title>Phylogenetic characterization of a novel taxon of the genus Bifidobacterium: Bifidobacterium choloepi sp. nov.</title>
        <authorList>
            <person name="Modesto M."/>
            <person name="Satti M."/>
        </authorList>
    </citation>
    <scope>NUCLEOTIDE SEQUENCE [LARGE SCALE GENOMIC DNA]</scope>
    <source>
        <strain evidence="7 8">BRDM6</strain>
    </source>
</reference>
<comment type="similarity">
    <text evidence="2">Belongs to the bacterial solute-binding protein 2 family.</text>
</comment>
<dbReference type="Gene3D" id="3.40.50.2300">
    <property type="match status" value="2"/>
</dbReference>
<feature type="region of interest" description="Disordered" evidence="4">
    <location>
        <begin position="315"/>
        <end position="335"/>
    </location>
</feature>
<dbReference type="EMBL" id="VYSG01000003">
    <property type="protein sequence ID" value="NEG70424.1"/>
    <property type="molecule type" value="Genomic_DNA"/>
</dbReference>
<evidence type="ECO:0000256" key="2">
    <source>
        <dbReference type="ARBA" id="ARBA00007639"/>
    </source>
</evidence>
<feature type="domain" description="Periplasmic binding protein" evidence="6">
    <location>
        <begin position="42"/>
        <end position="293"/>
    </location>
</feature>
<feature type="compositionally biased region" description="Low complexity" evidence="4">
    <location>
        <begin position="316"/>
        <end position="335"/>
    </location>
</feature>
<dbReference type="PROSITE" id="PS51257">
    <property type="entry name" value="PROKAR_LIPOPROTEIN"/>
    <property type="match status" value="1"/>
</dbReference>
<dbReference type="AlphaFoldDB" id="A0A6I5NGM1"/>
<proteinExistence type="inferred from homology"/>
<feature type="signal peptide" evidence="5">
    <location>
        <begin position="1"/>
        <end position="28"/>
    </location>
</feature>
<protein>
    <submittedName>
        <fullName evidence="7">D-ribose ABC transporter substrate-binding protein</fullName>
    </submittedName>
</protein>
<keyword evidence="8" id="KW-1185">Reference proteome</keyword>
<evidence type="ECO:0000313" key="8">
    <source>
        <dbReference type="Proteomes" id="UP000469292"/>
    </source>
</evidence>
<evidence type="ECO:0000256" key="1">
    <source>
        <dbReference type="ARBA" id="ARBA00004196"/>
    </source>
</evidence>
<evidence type="ECO:0000256" key="3">
    <source>
        <dbReference type="ARBA" id="ARBA00022729"/>
    </source>
</evidence>
<name>A0A6I5NGM1_9BIFI</name>